<evidence type="ECO:0000313" key="1">
    <source>
        <dbReference type="EMBL" id="KAG7727223.1"/>
    </source>
</evidence>
<dbReference type="Proteomes" id="UP000738402">
    <property type="component" value="Unassembled WGS sequence"/>
</dbReference>
<comment type="caution">
    <text evidence="1">The sequence shown here is derived from an EMBL/GenBank/DDBJ whole genome shotgun (WGS) entry which is preliminary data.</text>
</comment>
<proteinExistence type="predicted"/>
<evidence type="ECO:0000313" key="2">
    <source>
        <dbReference type="Proteomes" id="UP000738402"/>
    </source>
</evidence>
<sequence length="832" mass="95466">MWRSMLRLVSPPLRRTSAAGLVRHHHTIRSTQMLMDFINGKTAKDEPKGPFSETPRSVSAILESKYSSSPYYRIGASLASSSSGSIQDTLLSLTHASDNTGYHKNLQKLTDEESVLSLLLHCMISAVDPRYKNAPAETLALSFRGGVRPLPLSVAKSTLEAFVFRQHWPAISSSESTLIAFQLLKQKLNQTRGWQTAAQSDDDVLNWINSIFAPTLYRSVYALKIASKVPVPVIYDILLRQPQNRQEFYSLLELYRHWGQDVALLDQEKWWYCSQLQEPTDPLFDRKLLLPPAFLNLYLFALREAPDALEAILDVFLLSNSPELVPQIREILWRTALDVSGENNGWPCKHYYAAQSKLIAAINKANRESESDLIDCNIMLAASVVSYFSDRDKAYQLFKAAQAKFDRWQLDSFDIDGFERVLSQPRSSPSHTIEELRRLRTDFNVKSLCTSILLIQAQDGRYWGSEFADQLVSLMASLDSKLRDRYPEIWLFVIYKIFTTNVSLNRHQKIWNHFAARGSSDPNPRAVDILIDNIPSRSSVEQLLEAGDFALDNINLAHFVAKLYLFSKLRVPRRKVGPVREKNLVDRYERECDTIIEERASRQNLSVGVFETPVELARALFEQDHSSRQMVAKHLVGECLIDPAGAHTRYQQFLDDNSPLALSSLFLAALRLRELRTYDSVVWDDKTPLDFAIQEFDLRTNRAYKDNPDLMYPTENLLLVYIKALGEFERRAELTSLIWRLVDLRFPMIAELFEAYLSYFSESDAKQLVHGLNQYAKYRASLADVRTEGELARLKQSRPVEFSDGSFSKFLDALDINWDIIKWWEWPEKSQT</sequence>
<dbReference type="AlphaFoldDB" id="A0AAN6D5A0"/>
<reference evidence="1" key="1">
    <citation type="journal article" date="2021" name="G3 (Bethesda)">
        <title>Genomic diversity, chromosomal rearrangements, and interspecies hybridization in the ogataea polymorpha species complex.</title>
        <authorList>
            <person name="Hanson S.J."/>
            <person name="Cinneide E.O."/>
            <person name="Salzberg L.I."/>
            <person name="Wolfe K.H."/>
            <person name="McGowan J."/>
            <person name="Fitzpatrick D.A."/>
            <person name="Matlin K."/>
        </authorList>
    </citation>
    <scope>NUCLEOTIDE SEQUENCE</scope>
    <source>
        <strain evidence="1">83-405-1</strain>
    </source>
</reference>
<name>A0AAN6D5A0_9ASCO</name>
<gene>
    <name evidence="1" type="ORF">KL933_002932</name>
</gene>
<organism evidence="1 2">
    <name type="scientific">Ogataea haglerorum</name>
    <dbReference type="NCBI Taxonomy" id="1937702"/>
    <lineage>
        <taxon>Eukaryota</taxon>
        <taxon>Fungi</taxon>
        <taxon>Dikarya</taxon>
        <taxon>Ascomycota</taxon>
        <taxon>Saccharomycotina</taxon>
        <taxon>Pichiomycetes</taxon>
        <taxon>Pichiales</taxon>
        <taxon>Pichiaceae</taxon>
        <taxon>Ogataea</taxon>
    </lineage>
</organism>
<dbReference type="EMBL" id="JAHLUH010000007">
    <property type="protein sequence ID" value="KAG7727223.1"/>
    <property type="molecule type" value="Genomic_DNA"/>
</dbReference>
<protein>
    <submittedName>
        <fullName evidence="1">Uncharacterized protein</fullName>
    </submittedName>
</protein>
<accession>A0AAN6D5A0</accession>